<comment type="caution">
    <text evidence="2">The sequence shown here is derived from an EMBL/GenBank/DDBJ whole genome shotgun (WGS) entry which is preliminary data.</text>
</comment>
<protein>
    <submittedName>
        <fullName evidence="2">Uncharacterized protein</fullName>
    </submittedName>
</protein>
<name>A0A1Y1SEK4_9GAMM</name>
<sequence length="62" mass="6870">MSTPRAVRQTGQPFRSAQKNQAHGQKAGLYAALPLATGKKKEQKTQPTQHAQMWRQCGTVVH</sequence>
<gene>
    <name evidence="2" type="ORF">ATO7_10272</name>
</gene>
<dbReference type="STRING" id="1317117.ATO7_10272"/>
<feature type="region of interest" description="Disordered" evidence="1">
    <location>
        <begin position="1"/>
        <end position="62"/>
    </location>
</feature>
<reference evidence="2 3" key="1">
    <citation type="submission" date="2013-04" db="EMBL/GenBank/DDBJ databases">
        <title>Oceanococcus atlanticus 22II-S10r2 Genome Sequencing.</title>
        <authorList>
            <person name="Lai Q."/>
            <person name="Li G."/>
            <person name="Shao Z."/>
        </authorList>
    </citation>
    <scope>NUCLEOTIDE SEQUENCE [LARGE SCALE GENOMIC DNA]</scope>
    <source>
        <strain evidence="2 3">22II-S10r2</strain>
    </source>
</reference>
<dbReference type="EMBL" id="AQQV01000002">
    <property type="protein sequence ID" value="ORE87420.1"/>
    <property type="molecule type" value="Genomic_DNA"/>
</dbReference>
<organism evidence="2 3">
    <name type="scientific">Oceanococcus atlanticus</name>
    <dbReference type="NCBI Taxonomy" id="1317117"/>
    <lineage>
        <taxon>Bacteria</taxon>
        <taxon>Pseudomonadati</taxon>
        <taxon>Pseudomonadota</taxon>
        <taxon>Gammaproteobacteria</taxon>
        <taxon>Chromatiales</taxon>
        <taxon>Oceanococcaceae</taxon>
        <taxon>Oceanococcus</taxon>
    </lineage>
</organism>
<dbReference type="Proteomes" id="UP000192342">
    <property type="component" value="Unassembled WGS sequence"/>
</dbReference>
<keyword evidence="3" id="KW-1185">Reference proteome</keyword>
<evidence type="ECO:0000313" key="3">
    <source>
        <dbReference type="Proteomes" id="UP000192342"/>
    </source>
</evidence>
<evidence type="ECO:0000313" key="2">
    <source>
        <dbReference type="EMBL" id="ORE87420.1"/>
    </source>
</evidence>
<dbReference type="AlphaFoldDB" id="A0A1Y1SEK4"/>
<accession>A0A1Y1SEK4</accession>
<evidence type="ECO:0000256" key="1">
    <source>
        <dbReference type="SAM" id="MobiDB-lite"/>
    </source>
</evidence>
<feature type="compositionally biased region" description="Polar residues" evidence="1">
    <location>
        <begin position="1"/>
        <end position="23"/>
    </location>
</feature>
<proteinExistence type="predicted"/>